<keyword evidence="10" id="KW-1185">Reference proteome</keyword>
<evidence type="ECO:0000313" key="9">
    <source>
        <dbReference type="EMBL" id="KPI91642.1"/>
    </source>
</evidence>
<dbReference type="Proteomes" id="UP000053268">
    <property type="component" value="Unassembled WGS sequence"/>
</dbReference>
<dbReference type="Gene3D" id="2.60.40.420">
    <property type="entry name" value="Cupredoxins - blue copper proteins"/>
    <property type="match status" value="3"/>
</dbReference>
<feature type="chain" id="PRO_5008263182" evidence="5">
    <location>
        <begin position="21"/>
        <end position="597"/>
    </location>
</feature>
<feature type="domain" description="Plastocyanin-like" evidence="8">
    <location>
        <begin position="73"/>
        <end position="176"/>
    </location>
</feature>
<evidence type="ECO:0000256" key="4">
    <source>
        <dbReference type="ARBA" id="ARBA00023008"/>
    </source>
</evidence>
<dbReference type="FunFam" id="2.60.40.420:FF:000045">
    <property type="entry name" value="Laccase 2"/>
    <property type="match status" value="1"/>
</dbReference>
<evidence type="ECO:0000259" key="6">
    <source>
        <dbReference type="Pfam" id="PF00394"/>
    </source>
</evidence>
<dbReference type="Pfam" id="PF00394">
    <property type="entry name" value="Cu-oxidase"/>
    <property type="match status" value="1"/>
</dbReference>
<keyword evidence="4" id="KW-0186">Copper</keyword>
<gene>
    <name evidence="9" type="ORF">RR46_15146</name>
</gene>
<dbReference type="InterPro" id="IPR001117">
    <property type="entry name" value="Cu-oxidase_2nd"/>
</dbReference>
<dbReference type="InterPro" id="IPR008972">
    <property type="entry name" value="Cupredoxin"/>
</dbReference>
<dbReference type="SUPFAM" id="SSF49503">
    <property type="entry name" value="Cupredoxins"/>
    <property type="match status" value="3"/>
</dbReference>
<dbReference type="GO" id="GO:0005507">
    <property type="term" value="F:copper ion binding"/>
    <property type="evidence" value="ECO:0007669"/>
    <property type="project" value="InterPro"/>
</dbReference>
<name>A0A194PEE7_PAPXU</name>
<comment type="similarity">
    <text evidence="1">Belongs to the multicopper oxidase family.</text>
</comment>
<dbReference type="Pfam" id="PF07731">
    <property type="entry name" value="Cu-oxidase_2"/>
    <property type="match status" value="1"/>
</dbReference>
<reference evidence="9 10" key="1">
    <citation type="journal article" date="2015" name="Nat. Commun.">
        <title>Outbred genome sequencing and CRISPR/Cas9 gene editing in butterflies.</title>
        <authorList>
            <person name="Li X."/>
            <person name="Fan D."/>
            <person name="Zhang W."/>
            <person name="Liu G."/>
            <person name="Zhang L."/>
            <person name="Zhao L."/>
            <person name="Fang X."/>
            <person name="Chen L."/>
            <person name="Dong Y."/>
            <person name="Chen Y."/>
            <person name="Ding Y."/>
            <person name="Zhao R."/>
            <person name="Feng M."/>
            <person name="Zhu Y."/>
            <person name="Feng Y."/>
            <person name="Jiang X."/>
            <person name="Zhu D."/>
            <person name="Xiang H."/>
            <person name="Feng X."/>
            <person name="Li S."/>
            <person name="Wang J."/>
            <person name="Zhang G."/>
            <person name="Kronforst M.R."/>
            <person name="Wang W."/>
        </authorList>
    </citation>
    <scope>NUCLEOTIDE SEQUENCE [LARGE SCALE GENOMIC DNA]</scope>
    <source>
        <strain evidence="9">Ya'a_city_454_Px</strain>
        <tissue evidence="9">Whole body</tissue>
    </source>
</reference>
<feature type="signal peptide" evidence="5">
    <location>
        <begin position="1"/>
        <end position="20"/>
    </location>
</feature>
<evidence type="ECO:0000259" key="7">
    <source>
        <dbReference type="Pfam" id="PF07731"/>
    </source>
</evidence>
<dbReference type="InterPro" id="IPR011707">
    <property type="entry name" value="Cu-oxidase-like_N"/>
</dbReference>
<dbReference type="GO" id="GO:0016491">
    <property type="term" value="F:oxidoreductase activity"/>
    <property type="evidence" value="ECO:0007669"/>
    <property type="project" value="UniProtKB-KW"/>
</dbReference>
<sequence>MKLLVLCLIVIANVSYNGKASIESIDPGNTNILLTDTTKNADKSCYRPCKFNVKPRRCQYNFKIEPTVGDDGRPTLVINDMTTGPPIHVCVNDIVIVKVQNKVPGQDMAIHWHGVEQKGTPYMDGVPMVTQCPIGFGSTYEYAFIASSPGTFFYHADAVAHQSDGVYGSLIVDQPQPLEPHSSLYDFDRSKEHTLILAARFPEMLSGNLDGKQLKPDSLVINGEEKSMKIFVIPGYTYRLRLINAVAVECPLIVDIEHHNMIVIASDSKPVKPMSADKVMLYPGERMDVVVEAVHKSGGYWVNVRGGNECEGLTAHGMLLYSGFNYTSLLDQGPGVKTLNSDVLTIDEKIISGQRLLSLQEENLSKDVKSIYLAVDKHVIPFNDKDNDYRYLSDVTPKKNFYPAAVSLQDRGVVQINNKNFLYPNDPYLIKPRSVRPDTICNVGDEMMNKQLQCLQVLKIHDKKVVELVFINEGFGSNDSYTFHMHGYSMRVVATGQSKDGKPISKSEFQLLDKRGKIERNLRNPPIKDTFIVPNKGYTILRLNADRGGSWMLECRSCGFFSLPVAILIDVPITIPKSVVDVLPKCGSYKPADVLLN</sequence>
<dbReference type="PANTHER" id="PTHR11709">
    <property type="entry name" value="MULTI-COPPER OXIDASE"/>
    <property type="match status" value="1"/>
</dbReference>
<dbReference type="GO" id="GO:0006826">
    <property type="term" value="P:iron ion transport"/>
    <property type="evidence" value="ECO:0007669"/>
    <property type="project" value="TreeGrafter"/>
</dbReference>
<keyword evidence="3" id="KW-0560">Oxidoreductase</keyword>
<evidence type="ECO:0000256" key="3">
    <source>
        <dbReference type="ARBA" id="ARBA00023002"/>
    </source>
</evidence>
<keyword evidence="5" id="KW-0732">Signal</keyword>
<accession>A0A194PEE7</accession>
<evidence type="ECO:0000259" key="8">
    <source>
        <dbReference type="Pfam" id="PF07732"/>
    </source>
</evidence>
<organism evidence="9 10">
    <name type="scientific">Papilio xuthus</name>
    <name type="common">Asian swallowtail butterfly</name>
    <dbReference type="NCBI Taxonomy" id="66420"/>
    <lineage>
        <taxon>Eukaryota</taxon>
        <taxon>Metazoa</taxon>
        <taxon>Ecdysozoa</taxon>
        <taxon>Arthropoda</taxon>
        <taxon>Hexapoda</taxon>
        <taxon>Insecta</taxon>
        <taxon>Pterygota</taxon>
        <taxon>Neoptera</taxon>
        <taxon>Endopterygota</taxon>
        <taxon>Lepidoptera</taxon>
        <taxon>Glossata</taxon>
        <taxon>Ditrysia</taxon>
        <taxon>Papilionoidea</taxon>
        <taxon>Papilionidae</taxon>
        <taxon>Papilioninae</taxon>
        <taxon>Papilio</taxon>
    </lineage>
</organism>
<protein>
    <submittedName>
        <fullName evidence="9">Laccase-2</fullName>
    </submittedName>
</protein>
<proteinExistence type="inferred from homology"/>
<feature type="domain" description="Plastocyanin-like" evidence="7">
    <location>
        <begin position="450"/>
        <end position="555"/>
    </location>
</feature>
<keyword evidence="2" id="KW-0479">Metal-binding</keyword>
<feature type="domain" description="Plastocyanin-like" evidence="6">
    <location>
        <begin position="213"/>
        <end position="317"/>
    </location>
</feature>
<dbReference type="AlphaFoldDB" id="A0A194PEE7"/>
<dbReference type="EMBL" id="KQ459606">
    <property type="protein sequence ID" value="KPI91642.1"/>
    <property type="molecule type" value="Genomic_DNA"/>
</dbReference>
<evidence type="ECO:0000256" key="2">
    <source>
        <dbReference type="ARBA" id="ARBA00022723"/>
    </source>
</evidence>
<dbReference type="PANTHER" id="PTHR11709:SF394">
    <property type="entry name" value="FI03373P-RELATED"/>
    <property type="match status" value="1"/>
</dbReference>
<evidence type="ECO:0000256" key="5">
    <source>
        <dbReference type="SAM" id="SignalP"/>
    </source>
</evidence>
<dbReference type="InterPro" id="IPR011706">
    <property type="entry name" value="Cu-oxidase_C"/>
</dbReference>
<dbReference type="InterPro" id="IPR045087">
    <property type="entry name" value="Cu-oxidase_fam"/>
</dbReference>
<dbReference type="STRING" id="66420.A0A194PEE7"/>
<dbReference type="CDD" id="cd13858">
    <property type="entry name" value="CuRO_1_tcLCC2_insect_like"/>
    <property type="match status" value="1"/>
</dbReference>
<dbReference type="GO" id="GO:0005886">
    <property type="term" value="C:plasma membrane"/>
    <property type="evidence" value="ECO:0007669"/>
    <property type="project" value="TreeGrafter"/>
</dbReference>
<evidence type="ECO:0000313" key="10">
    <source>
        <dbReference type="Proteomes" id="UP000053268"/>
    </source>
</evidence>
<evidence type="ECO:0000256" key="1">
    <source>
        <dbReference type="ARBA" id="ARBA00010609"/>
    </source>
</evidence>
<dbReference type="Pfam" id="PF07732">
    <property type="entry name" value="Cu-oxidase_3"/>
    <property type="match status" value="1"/>
</dbReference>